<dbReference type="PIRSF" id="PIRSF017082">
    <property type="entry name" value="YflP"/>
    <property type="match status" value="1"/>
</dbReference>
<dbReference type="Gene3D" id="3.40.190.10">
    <property type="entry name" value="Periplasmic binding protein-like II"/>
    <property type="match status" value="1"/>
</dbReference>
<dbReference type="Proteomes" id="UP001589789">
    <property type="component" value="Unassembled WGS sequence"/>
</dbReference>
<sequence length="328" mass="33663">MNSHLISRRHALAAMGAGVALPLLGSAAGAQGTQRYSALNLFIPAAPGGGWDGLGRAIEQVARPAGLVGSMQFENVGGAGGAVGLPRFVAQRRGRPDALMVAGAVMVGATLTNKSPVTIRDVTPIARLTDETSAIVVPASSEIRDIKGLMDALKAAPGAVAVGGGSAGGIDHILLGMLIKSVGRNAREASYVAFAGGGPAQAAILGGQVKAGISGYSEFAEQIKAGRMRALATSGETRIDPNVPTLKESGIDIVVGNWRGVFAPPGVSAEARANHGRFMADLRALPAWKQLLETRGWEDAFLDGAAFEEFLKRDIESTAAVLKDIGLL</sequence>
<organism evidence="2 3">
    <name type="scientific">Muricoccus vinaceus</name>
    <dbReference type="NCBI Taxonomy" id="424704"/>
    <lineage>
        <taxon>Bacteria</taxon>
        <taxon>Pseudomonadati</taxon>
        <taxon>Pseudomonadota</taxon>
        <taxon>Alphaproteobacteria</taxon>
        <taxon>Acetobacterales</taxon>
        <taxon>Roseomonadaceae</taxon>
        <taxon>Muricoccus</taxon>
    </lineage>
</organism>
<evidence type="ECO:0000313" key="3">
    <source>
        <dbReference type="Proteomes" id="UP001589789"/>
    </source>
</evidence>
<comment type="caution">
    <text evidence="2">The sequence shown here is derived from an EMBL/GenBank/DDBJ whole genome shotgun (WGS) entry which is preliminary data.</text>
</comment>
<dbReference type="SUPFAM" id="SSF53850">
    <property type="entry name" value="Periplasmic binding protein-like II"/>
    <property type="match status" value="1"/>
</dbReference>
<name>A0ABV6IXE0_9PROT</name>
<comment type="similarity">
    <text evidence="1">Belongs to the UPF0065 (bug) family.</text>
</comment>
<evidence type="ECO:0000313" key="2">
    <source>
        <dbReference type="EMBL" id="MFC0388272.1"/>
    </source>
</evidence>
<dbReference type="PANTHER" id="PTHR42928">
    <property type="entry name" value="TRICARBOXYLATE-BINDING PROTEIN"/>
    <property type="match status" value="1"/>
</dbReference>
<dbReference type="InterPro" id="IPR006311">
    <property type="entry name" value="TAT_signal"/>
</dbReference>
<dbReference type="EMBL" id="JBHLVZ010000083">
    <property type="protein sequence ID" value="MFC0388272.1"/>
    <property type="molecule type" value="Genomic_DNA"/>
</dbReference>
<dbReference type="PANTHER" id="PTHR42928:SF3">
    <property type="entry name" value="UPF0065 PROTEIN YFLP"/>
    <property type="match status" value="1"/>
</dbReference>
<reference evidence="2 3" key="1">
    <citation type="submission" date="2024-09" db="EMBL/GenBank/DDBJ databases">
        <authorList>
            <person name="Sun Q."/>
            <person name="Mori K."/>
        </authorList>
    </citation>
    <scope>NUCLEOTIDE SEQUENCE [LARGE SCALE GENOMIC DNA]</scope>
    <source>
        <strain evidence="2 3">CCM 7468</strain>
    </source>
</reference>
<gene>
    <name evidence="2" type="ORF">ACFFIC_22430</name>
</gene>
<protein>
    <submittedName>
        <fullName evidence="2">Bug family tripartite tricarboxylate transporter substrate binding protein</fullName>
    </submittedName>
</protein>
<proteinExistence type="inferred from homology"/>
<keyword evidence="3" id="KW-1185">Reference proteome</keyword>
<dbReference type="InterPro" id="IPR042100">
    <property type="entry name" value="Bug_dom1"/>
</dbReference>
<accession>A0ABV6IXE0</accession>
<dbReference type="InterPro" id="IPR005064">
    <property type="entry name" value="BUG"/>
</dbReference>
<dbReference type="Gene3D" id="3.40.190.150">
    <property type="entry name" value="Bordetella uptake gene, domain 1"/>
    <property type="match status" value="1"/>
</dbReference>
<dbReference type="RefSeq" id="WP_377054519.1">
    <property type="nucleotide sequence ID" value="NZ_JBHLVZ010000083.1"/>
</dbReference>
<dbReference type="Pfam" id="PF03401">
    <property type="entry name" value="TctC"/>
    <property type="match status" value="1"/>
</dbReference>
<evidence type="ECO:0000256" key="1">
    <source>
        <dbReference type="ARBA" id="ARBA00006987"/>
    </source>
</evidence>
<dbReference type="PROSITE" id="PS51318">
    <property type="entry name" value="TAT"/>
    <property type="match status" value="1"/>
</dbReference>
<dbReference type="CDD" id="cd07012">
    <property type="entry name" value="PBP2_Bug_TTT"/>
    <property type="match status" value="1"/>
</dbReference>